<comment type="subunit">
    <text evidence="4">Forms a ring-shaped head-to-tail homodimer around DNA which binds and tethers DNA polymerases and other proteins to the DNA. The DNA replisome complex has a single clamp-loading complex (3 tau and 1 each of delta, delta', psi and chi subunits) which binds 3 Pol III cores (1 core on the leading strand and 2 on the lagging strand) each with a beta sliding clamp dimer. Additional proteins in the replisome are other copies of gamma, psi and chi, Ssb, DNA helicase and RNA primase.</text>
</comment>
<comment type="similarity">
    <text evidence="3">Belongs to the beta sliding clamp family.</text>
</comment>
<dbReference type="InterPro" id="IPR046938">
    <property type="entry name" value="DNA_clamp_sf"/>
</dbReference>
<proteinExistence type="inferred from homology"/>
<feature type="domain" description="DNA polymerase III beta sliding clamp N-terminal" evidence="11">
    <location>
        <begin position="1"/>
        <end position="99"/>
    </location>
</feature>
<evidence type="ECO:0000256" key="4">
    <source>
        <dbReference type="ARBA" id="ARBA00011400"/>
    </source>
</evidence>
<reference evidence="14 15" key="1">
    <citation type="journal article" date="2014" name="Genome Announc.">
        <title>Complete Genome Sequence of Mycoplasma bovoculi Strain M165/69T (ATCC 29104).</title>
        <authorList>
            <person name="Calcutt M.J."/>
            <person name="Foecking M.F."/>
        </authorList>
    </citation>
    <scope>NUCLEOTIDE SEQUENCE [LARGE SCALE GENOMIC DNA]</scope>
    <source>
        <strain evidence="14">M165/69</strain>
    </source>
</reference>
<dbReference type="HOGENOM" id="CLU_038149_2_2_14"/>
<evidence type="ECO:0000256" key="7">
    <source>
        <dbReference type="ARBA" id="ARBA00022695"/>
    </source>
</evidence>
<dbReference type="AlphaFoldDB" id="W5UZQ8"/>
<accession>W5UZQ8</accession>
<evidence type="ECO:0000256" key="2">
    <source>
        <dbReference type="ARBA" id="ARBA00004496"/>
    </source>
</evidence>
<dbReference type="InterPro" id="IPR022634">
    <property type="entry name" value="DNA_polIII_beta_N"/>
</dbReference>
<dbReference type="InterPro" id="IPR022637">
    <property type="entry name" value="DNA_polIII_beta_cen"/>
</dbReference>
<evidence type="ECO:0000256" key="1">
    <source>
        <dbReference type="ARBA" id="ARBA00002266"/>
    </source>
</evidence>
<dbReference type="SMR" id="W5UZQ8"/>
<dbReference type="SUPFAM" id="SSF55979">
    <property type="entry name" value="DNA clamp"/>
    <property type="match status" value="3"/>
</dbReference>
<dbReference type="GO" id="GO:0005737">
    <property type="term" value="C:cytoplasm"/>
    <property type="evidence" value="ECO:0007669"/>
    <property type="project" value="UniProtKB-SubCell"/>
</dbReference>
<evidence type="ECO:0000256" key="6">
    <source>
        <dbReference type="ARBA" id="ARBA00022679"/>
    </source>
</evidence>
<sequence>MKFTISKNIIEKQIDRCSAGFMPNSNSPFGSFYILADRNGLTLITTNGELSFKSFISQEKLEVEEVGFCLLDGTFLKDIIKKSEDKITFKVIENEIEISWKNTKIVKVLKDQSIFPEIDFELVGKKVNINIKDFRRAIKNTAFAASPLINNPVLSSINLNSQNSSLTLAATDTHRFACETIPIDSDVEFNISINAKNLKEFIVGEISENIDFYISESKINYTFDGLTVQSRILNVPYKDFSSIFPTAEQLKYRLTINKKEILDLIDKATIISPEKNNAISFSLSSAEIKVSISKQESGRSKVRTENIIKYYGKDVVLYVNYRFLKEAISVFENTVDILIDERVTRLFIISESNRSIKQLIGLVNQ</sequence>
<dbReference type="eggNOG" id="COG0592">
    <property type="taxonomic scope" value="Bacteria"/>
</dbReference>
<name>W5UZQ8_9BACT</name>
<keyword evidence="7 14" id="KW-0548">Nucleotidyltransferase</keyword>
<dbReference type="InterPro" id="IPR022635">
    <property type="entry name" value="DNA_polIII_beta_C"/>
</dbReference>
<feature type="domain" description="DNA polymerase III beta sliding clamp central" evidence="12">
    <location>
        <begin position="129"/>
        <end position="237"/>
    </location>
</feature>
<dbReference type="Gene3D" id="3.70.10.10">
    <property type="match status" value="1"/>
</dbReference>
<gene>
    <name evidence="14" type="primary">dnaN</name>
    <name evidence="14" type="ORF">MYB_00010</name>
</gene>
<evidence type="ECO:0000256" key="5">
    <source>
        <dbReference type="ARBA" id="ARBA00022490"/>
    </source>
</evidence>
<dbReference type="PANTHER" id="PTHR30478">
    <property type="entry name" value="DNA POLYMERASE III SUBUNIT BETA"/>
    <property type="match status" value="1"/>
</dbReference>
<dbReference type="EC" id="2.7.7.7" evidence="14"/>
<dbReference type="EMBL" id="CP007154">
    <property type="protein sequence ID" value="AHH45018.1"/>
    <property type="molecule type" value="Genomic_DNA"/>
</dbReference>
<dbReference type="Gene3D" id="3.10.150.10">
    <property type="entry name" value="DNA Polymerase III, subunit A, domain 2"/>
    <property type="match status" value="1"/>
</dbReference>
<keyword evidence="15" id="KW-1185">Reference proteome</keyword>
<dbReference type="Pfam" id="PF02767">
    <property type="entry name" value="DNA_pol3_beta_2"/>
    <property type="match status" value="1"/>
</dbReference>
<evidence type="ECO:0000259" key="13">
    <source>
        <dbReference type="Pfam" id="PF02768"/>
    </source>
</evidence>
<dbReference type="PATRIC" id="fig|743966.3.peg.2"/>
<evidence type="ECO:0000256" key="9">
    <source>
        <dbReference type="ARBA" id="ARBA00022932"/>
    </source>
</evidence>
<keyword evidence="6 14" id="KW-0808">Transferase</keyword>
<evidence type="ECO:0000256" key="8">
    <source>
        <dbReference type="ARBA" id="ARBA00022705"/>
    </source>
</evidence>
<evidence type="ECO:0000256" key="10">
    <source>
        <dbReference type="ARBA" id="ARBA00023125"/>
    </source>
</evidence>
<dbReference type="GO" id="GO:0009360">
    <property type="term" value="C:DNA polymerase III complex"/>
    <property type="evidence" value="ECO:0007669"/>
    <property type="project" value="InterPro"/>
</dbReference>
<keyword evidence="5" id="KW-0963">Cytoplasm</keyword>
<dbReference type="OrthoDB" id="397417at2"/>
<dbReference type="GO" id="GO:0003677">
    <property type="term" value="F:DNA binding"/>
    <property type="evidence" value="ECO:0007669"/>
    <property type="project" value="UniProtKB-KW"/>
</dbReference>
<dbReference type="Pfam" id="PF00712">
    <property type="entry name" value="DNA_pol3_beta"/>
    <property type="match status" value="1"/>
</dbReference>
<organism evidence="14 15">
    <name type="scientific">Mesomycoplasma bovoculi M165/69</name>
    <dbReference type="NCBI Taxonomy" id="743966"/>
    <lineage>
        <taxon>Bacteria</taxon>
        <taxon>Bacillati</taxon>
        <taxon>Mycoplasmatota</taxon>
        <taxon>Mycoplasmoidales</taxon>
        <taxon>Metamycoplasmataceae</taxon>
        <taxon>Mesomycoplasma</taxon>
    </lineage>
</organism>
<dbReference type="CDD" id="cd00140">
    <property type="entry name" value="beta_clamp"/>
    <property type="match status" value="1"/>
</dbReference>
<evidence type="ECO:0000259" key="11">
    <source>
        <dbReference type="Pfam" id="PF00712"/>
    </source>
</evidence>
<dbReference type="GO" id="GO:0003887">
    <property type="term" value="F:DNA-directed DNA polymerase activity"/>
    <property type="evidence" value="ECO:0007669"/>
    <property type="project" value="UniProtKB-KW"/>
</dbReference>
<comment type="function">
    <text evidence="1">Confers DNA tethering and processivity to DNA polymerases and other proteins. Acts as a clamp, forming a ring around DNA (a reaction catalyzed by the clamp-loading complex) which diffuses in an ATP-independent manner freely and bidirectionally along dsDNA. Initially characterized for its ability to contact the catalytic subunit of DNA polymerase III (Pol III), a complex, multichain enzyme responsible for most of the replicative synthesis in bacteria; Pol III exhibits 3'-5' exonuclease proofreading activity. The beta chain is required for initiation of replication as well as for processivity of DNA replication.</text>
</comment>
<dbReference type="PANTHER" id="PTHR30478:SF0">
    <property type="entry name" value="BETA SLIDING CLAMP"/>
    <property type="match status" value="1"/>
</dbReference>
<dbReference type="SMART" id="SM00480">
    <property type="entry name" value="POL3Bc"/>
    <property type="match status" value="1"/>
</dbReference>
<evidence type="ECO:0000259" key="12">
    <source>
        <dbReference type="Pfam" id="PF02767"/>
    </source>
</evidence>
<dbReference type="Proteomes" id="UP000019229">
    <property type="component" value="Chromosome"/>
</dbReference>
<dbReference type="Pfam" id="PF02768">
    <property type="entry name" value="DNA_pol3_beta_3"/>
    <property type="match status" value="1"/>
</dbReference>
<dbReference type="GO" id="GO:0008408">
    <property type="term" value="F:3'-5' exonuclease activity"/>
    <property type="evidence" value="ECO:0007669"/>
    <property type="project" value="InterPro"/>
</dbReference>
<evidence type="ECO:0000313" key="15">
    <source>
        <dbReference type="Proteomes" id="UP000019229"/>
    </source>
</evidence>
<evidence type="ECO:0000313" key="14">
    <source>
        <dbReference type="EMBL" id="AHH45018.1"/>
    </source>
</evidence>
<dbReference type="RefSeq" id="WP_022934815.1">
    <property type="nucleotide sequence ID" value="NZ_CP007154.1"/>
</dbReference>
<dbReference type="KEGG" id="mbc:MYB_00010"/>
<keyword evidence="10" id="KW-0238">DNA-binding</keyword>
<evidence type="ECO:0000256" key="3">
    <source>
        <dbReference type="ARBA" id="ARBA00010752"/>
    </source>
</evidence>
<protein>
    <submittedName>
        <fullName evidence="14">DNA polymerase III subunit beta</fullName>
        <ecNumber evidence="14">2.7.7.7</ecNumber>
    </submittedName>
</protein>
<dbReference type="InterPro" id="IPR001001">
    <property type="entry name" value="DNA_polIII_beta"/>
</dbReference>
<comment type="subcellular location">
    <subcellularLocation>
        <location evidence="2">Cytoplasm</location>
    </subcellularLocation>
</comment>
<dbReference type="STRING" id="743966.MYB_00010"/>
<feature type="domain" description="DNA polymerase III beta sliding clamp C-terminal" evidence="13">
    <location>
        <begin position="242"/>
        <end position="360"/>
    </location>
</feature>
<keyword evidence="9" id="KW-0239">DNA-directed DNA polymerase</keyword>
<dbReference type="GO" id="GO:0006271">
    <property type="term" value="P:DNA strand elongation involved in DNA replication"/>
    <property type="evidence" value="ECO:0007669"/>
    <property type="project" value="TreeGrafter"/>
</dbReference>
<keyword evidence="8" id="KW-0235">DNA replication</keyword>